<reference evidence="2" key="1">
    <citation type="submission" date="2023-01" db="EMBL/GenBank/DDBJ databases">
        <title>The chitinases involved in constricting ring structure development in the nematode-trapping fungus Drechslerella dactyloides.</title>
        <authorList>
            <person name="Wang R."/>
            <person name="Zhang L."/>
            <person name="Tang P."/>
            <person name="Li S."/>
            <person name="Liang L."/>
        </authorList>
    </citation>
    <scope>NUCLEOTIDE SEQUENCE</scope>
    <source>
        <strain evidence="2">YMF1.00031</strain>
    </source>
</reference>
<dbReference type="AlphaFoldDB" id="A0AAD6NN28"/>
<gene>
    <name evidence="2" type="ORF">Dda_0956</name>
</gene>
<proteinExistence type="predicted"/>
<evidence type="ECO:0000256" key="1">
    <source>
        <dbReference type="SAM" id="MobiDB-lite"/>
    </source>
</evidence>
<feature type="region of interest" description="Disordered" evidence="1">
    <location>
        <begin position="215"/>
        <end position="236"/>
    </location>
</feature>
<dbReference type="EMBL" id="JAQGDS010000001">
    <property type="protein sequence ID" value="KAJ6264804.1"/>
    <property type="molecule type" value="Genomic_DNA"/>
</dbReference>
<feature type="compositionally biased region" description="Basic residues" evidence="1">
    <location>
        <begin position="93"/>
        <end position="110"/>
    </location>
</feature>
<comment type="caution">
    <text evidence="2">The sequence shown here is derived from an EMBL/GenBank/DDBJ whole genome shotgun (WGS) entry which is preliminary data.</text>
</comment>
<sequence length="236" mass="27043">MQLRERELVPELTRYIDIIITAIALATTMESRRYRGGHSRSNSAQLFRGEQDYTPADRPPSHLVTPTAQIGIGPTGGRGRHAAPSHVHDDHHGHHHHHHAAHAHGHNHAKQAREGPTPFDDDGDNNSADYEMIQRDANGGYGDNFEIPHRMLRIIMPELFEHLNEGYNEPHLMESVNFSSRYTNQDGDRPRQRMDLDTVKALNKQRVASLDDDAWMYEPEEDPNPARYKKQLYQSR</sequence>
<dbReference type="Proteomes" id="UP001221413">
    <property type="component" value="Unassembled WGS sequence"/>
</dbReference>
<evidence type="ECO:0000313" key="3">
    <source>
        <dbReference type="Proteomes" id="UP001221413"/>
    </source>
</evidence>
<protein>
    <submittedName>
        <fullName evidence="2">Uncharacterized protein</fullName>
    </submittedName>
</protein>
<keyword evidence="3" id="KW-1185">Reference proteome</keyword>
<organism evidence="2 3">
    <name type="scientific">Drechslerella dactyloides</name>
    <name type="common">Nematode-trapping fungus</name>
    <name type="synonym">Arthrobotrys dactyloides</name>
    <dbReference type="NCBI Taxonomy" id="74499"/>
    <lineage>
        <taxon>Eukaryota</taxon>
        <taxon>Fungi</taxon>
        <taxon>Dikarya</taxon>
        <taxon>Ascomycota</taxon>
        <taxon>Pezizomycotina</taxon>
        <taxon>Orbiliomycetes</taxon>
        <taxon>Orbiliales</taxon>
        <taxon>Orbiliaceae</taxon>
        <taxon>Drechslerella</taxon>
    </lineage>
</organism>
<accession>A0AAD6NN28</accession>
<evidence type="ECO:0000313" key="2">
    <source>
        <dbReference type="EMBL" id="KAJ6264804.1"/>
    </source>
</evidence>
<name>A0AAD6NN28_DREDA</name>
<feature type="region of interest" description="Disordered" evidence="1">
    <location>
        <begin position="33"/>
        <end position="129"/>
    </location>
</feature>